<dbReference type="AlphaFoldDB" id="A0A1G6SXE9"/>
<dbReference type="Pfam" id="PF03372">
    <property type="entry name" value="Exo_endo_phos"/>
    <property type="match status" value="1"/>
</dbReference>
<evidence type="ECO:0000259" key="1">
    <source>
        <dbReference type="Pfam" id="PF03372"/>
    </source>
</evidence>
<dbReference type="InterPro" id="IPR005135">
    <property type="entry name" value="Endo/exonuclease/phosphatase"/>
</dbReference>
<evidence type="ECO:0000313" key="2">
    <source>
        <dbReference type="EMBL" id="SDD21498.1"/>
    </source>
</evidence>
<dbReference type="InterPro" id="IPR036691">
    <property type="entry name" value="Endo/exonu/phosph_ase_sf"/>
</dbReference>
<protein>
    <submittedName>
        <fullName evidence="2">Exonuclease III</fullName>
    </submittedName>
</protein>
<gene>
    <name evidence="2" type="ORF">SAMN04488597_1349</name>
</gene>
<reference evidence="2 3" key="1">
    <citation type="submission" date="2016-10" db="EMBL/GenBank/DDBJ databases">
        <authorList>
            <person name="Varghese N."/>
            <person name="Submissions S."/>
        </authorList>
    </citation>
    <scope>NUCLEOTIDE SEQUENCE [LARGE SCALE GENOMIC DNA]</scope>
    <source>
        <strain evidence="2 3">WG10</strain>
    </source>
</reference>
<evidence type="ECO:0000313" key="3">
    <source>
        <dbReference type="Proteomes" id="UP000324896"/>
    </source>
</evidence>
<dbReference type="RefSeq" id="WP_089723395.1">
    <property type="nucleotide sequence ID" value="NZ_FMYT01000034.1"/>
</dbReference>
<dbReference type="SUPFAM" id="SSF56219">
    <property type="entry name" value="DNase I-like"/>
    <property type="match status" value="1"/>
</dbReference>
<feature type="domain" description="Endonuclease/exonuclease/phosphatase" evidence="1">
    <location>
        <begin position="4"/>
        <end position="206"/>
    </location>
</feature>
<keyword evidence="2" id="KW-0378">Hydrolase</keyword>
<keyword evidence="2" id="KW-0540">Nuclease</keyword>
<keyword evidence="2" id="KW-0269">Exonuclease</keyword>
<dbReference type="Proteomes" id="UP000324896">
    <property type="component" value="Unassembled WGS sequence"/>
</dbReference>
<dbReference type="EMBL" id="FMYT01000034">
    <property type="protein sequence ID" value="SDD21498.1"/>
    <property type="molecule type" value="Genomic_DNA"/>
</dbReference>
<dbReference type="GO" id="GO:0004527">
    <property type="term" value="F:exonuclease activity"/>
    <property type="evidence" value="ECO:0007669"/>
    <property type="project" value="UniProtKB-KW"/>
</dbReference>
<name>A0A1G6SXE9_9FIRM</name>
<accession>A0A1G6SXE9</accession>
<sequence length="239" mass="28792">MKLLTWNCNMAFRKKKEQALKLNPDILIIQECEDPNRKGKWQEFSNYIWVGDNRNKGIGIFSKNNYDIEILDNVKKDYSKYVIPVKIIGDKEELILLAIWAMNNKKDRKKRYIGQVYTAIKYYAKLLDNNIMIAGDLNWNSMWDKSPDSPLYGNLNDTTKLLNNKGLYSVYHNLRNKKFGEELSPTFYMYRKRKRPYHIDYIFMHEDKFDYVKDFWIGKYENWIDYSDHMPLFIDIEDI</sequence>
<dbReference type="Gene3D" id="3.60.10.10">
    <property type="entry name" value="Endonuclease/exonuclease/phosphatase"/>
    <property type="match status" value="1"/>
</dbReference>
<organism evidence="2 3">
    <name type="scientific">Halanaerobium congolense</name>
    <dbReference type="NCBI Taxonomy" id="54121"/>
    <lineage>
        <taxon>Bacteria</taxon>
        <taxon>Bacillati</taxon>
        <taxon>Bacillota</taxon>
        <taxon>Clostridia</taxon>
        <taxon>Halanaerobiales</taxon>
        <taxon>Halanaerobiaceae</taxon>
        <taxon>Halanaerobium</taxon>
    </lineage>
</organism>
<proteinExistence type="predicted"/>